<organism evidence="1 2">
    <name type="scientific">Vagococcus carniphilus</name>
    <dbReference type="NCBI Taxonomy" id="218144"/>
    <lineage>
        <taxon>Bacteria</taxon>
        <taxon>Bacillati</taxon>
        <taxon>Bacillota</taxon>
        <taxon>Bacilli</taxon>
        <taxon>Lactobacillales</taxon>
        <taxon>Enterococcaceae</taxon>
        <taxon>Vagococcus</taxon>
    </lineage>
</organism>
<dbReference type="RefSeq" id="WP_126796396.1">
    <property type="nucleotide sequence ID" value="NZ_CP060720.1"/>
</dbReference>
<gene>
    <name evidence="1" type="ORF">CBF28_14270</name>
</gene>
<dbReference type="Gene3D" id="1.10.3800.10">
    <property type="entry name" value="ADP-ribosylation domain"/>
    <property type="match status" value="1"/>
</dbReference>
<dbReference type="SUPFAM" id="SSF56399">
    <property type="entry name" value="ADP-ribosylation"/>
    <property type="match status" value="1"/>
</dbReference>
<dbReference type="InterPro" id="IPR018840">
    <property type="entry name" value="DUF2441"/>
</dbReference>
<evidence type="ECO:0000313" key="1">
    <source>
        <dbReference type="EMBL" id="RSU10061.1"/>
    </source>
</evidence>
<protein>
    <recommendedName>
        <fullName evidence="3">DUF2441 domain-containing protein</fullName>
    </recommendedName>
</protein>
<dbReference type="Proteomes" id="UP000288028">
    <property type="component" value="Unassembled WGS sequence"/>
</dbReference>
<evidence type="ECO:0000313" key="2">
    <source>
        <dbReference type="Proteomes" id="UP000288028"/>
    </source>
</evidence>
<dbReference type="Pfam" id="PF10386">
    <property type="entry name" value="DUF2441"/>
    <property type="match status" value="1"/>
</dbReference>
<reference evidence="1 2" key="1">
    <citation type="submission" date="2017-05" db="EMBL/GenBank/DDBJ databases">
        <title>Vagococcus spp. assemblies.</title>
        <authorList>
            <person name="Gulvik C.A."/>
        </authorList>
    </citation>
    <scope>NUCLEOTIDE SEQUENCE [LARGE SCALE GENOMIC DNA]</scope>
    <source>
        <strain evidence="1 2">SS1714</strain>
    </source>
</reference>
<dbReference type="AlphaFoldDB" id="A0A430APL3"/>
<dbReference type="OrthoDB" id="1999918at2"/>
<accession>A0A430APL3</accession>
<proteinExistence type="predicted"/>
<name>A0A430APL3_9ENTE</name>
<comment type="caution">
    <text evidence="1">The sequence shown here is derived from an EMBL/GenBank/DDBJ whole genome shotgun (WGS) entry which is preliminary data.</text>
</comment>
<sequence>MKKDFTVYHLVTNKKMKVGQKFVFDNNEKNTLYQFFFEKEQRNSNQQNFTQIITNNYINNQIQLNEEDSKVSMQYLEQTIRAVRETIVEMVRLEHYPQYPSRLSCLYTTRTYADALEWKKIFDSFNRKVLQIVKLKVQGTYFEGDGNLLPSTDSLPFDKKIEQAKIYWNGNKENNLPELLVNGNIEVIDIIEDYTIS</sequence>
<keyword evidence="2" id="KW-1185">Reference proteome</keyword>
<evidence type="ECO:0008006" key="3">
    <source>
        <dbReference type="Google" id="ProtNLM"/>
    </source>
</evidence>
<dbReference type="Gene3D" id="3.20.170.10">
    <property type="entry name" value="ADP-ribosylation domain"/>
    <property type="match status" value="1"/>
</dbReference>
<dbReference type="EMBL" id="NGKB01000020">
    <property type="protein sequence ID" value="RSU10061.1"/>
    <property type="molecule type" value="Genomic_DNA"/>
</dbReference>
<dbReference type="GeneID" id="95581876"/>